<organism evidence="6 7">
    <name type="scientific">Drosophila simulans</name>
    <name type="common">Fruit fly</name>
    <dbReference type="NCBI Taxonomy" id="7240"/>
    <lineage>
        <taxon>Eukaryota</taxon>
        <taxon>Metazoa</taxon>
        <taxon>Ecdysozoa</taxon>
        <taxon>Arthropoda</taxon>
        <taxon>Hexapoda</taxon>
        <taxon>Insecta</taxon>
        <taxon>Pterygota</taxon>
        <taxon>Neoptera</taxon>
        <taxon>Endopterygota</taxon>
        <taxon>Diptera</taxon>
        <taxon>Brachycera</taxon>
        <taxon>Muscomorpha</taxon>
        <taxon>Ephydroidea</taxon>
        <taxon>Drosophilidae</taxon>
        <taxon>Drosophila</taxon>
        <taxon>Sophophora</taxon>
    </lineage>
</organism>
<accession>B4NTD9</accession>
<evidence type="ECO:0000256" key="3">
    <source>
        <dbReference type="ARBA" id="ARBA00022833"/>
    </source>
</evidence>
<keyword evidence="2 4" id="KW-0863">Zinc-finger</keyword>
<dbReference type="SUPFAM" id="SSF57845">
    <property type="entry name" value="B-box zinc-binding domain"/>
    <property type="match status" value="1"/>
</dbReference>
<keyword evidence="3" id="KW-0862">Zinc</keyword>
<dbReference type="PROSITE" id="PS50119">
    <property type="entry name" value="ZF_BBOX"/>
    <property type="match status" value="1"/>
</dbReference>
<protein>
    <submittedName>
        <fullName evidence="6">GD15170</fullName>
    </submittedName>
</protein>
<dbReference type="CDD" id="cd19757">
    <property type="entry name" value="Bbox1"/>
    <property type="match status" value="1"/>
</dbReference>
<evidence type="ECO:0000313" key="6">
    <source>
        <dbReference type="EMBL" id="EDX15829.1"/>
    </source>
</evidence>
<dbReference type="GO" id="GO:0008270">
    <property type="term" value="F:zinc ion binding"/>
    <property type="evidence" value="ECO:0007669"/>
    <property type="project" value="UniProtKB-KW"/>
</dbReference>
<keyword evidence="7" id="KW-1185">Reference proteome</keyword>
<evidence type="ECO:0000313" key="7">
    <source>
        <dbReference type="Proteomes" id="UP000000304"/>
    </source>
</evidence>
<dbReference type="Pfam" id="PF22586">
    <property type="entry name" value="ANCHR-like_BBOX"/>
    <property type="match status" value="1"/>
</dbReference>
<evidence type="ECO:0000259" key="5">
    <source>
        <dbReference type="PROSITE" id="PS50119"/>
    </source>
</evidence>
<name>B4NTD9_DROSI</name>
<evidence type="ECO:0000256" key="1">
    <source>
        <dbReference type="ARBA" id="ARBA00022723"/>
    </source>
</evidence>
<dbReference type="InterPro" id="IPR013083">
    <property type="entry name" value="Znf_RING/FYVE/PHD"/>
</dbReference>
<gene>
    <name evidence="6" type="primary">Dsim\GD15170</name>
    <name evidence="6" type="ORF">Dsim_GD15170</name>
</gene>
<dbReference type="InterPro" id="IPR047153">
    <property type="entry name" value="TRIM45/56/19-like"/>
</dbReference>
<dbReference type="PROSITE" id="PS00518">
    <property type="entry name" value="ZF_RING_1"/>
    <property type="match status" value="1"/>
</dbReference>
<dbReference type="OMA" id="LCESCVW"/>
<dbReference type="AlphaFoldDB" id="B4NTD9"/>
<dbReference type="Bgee" id="FBgn0190741">
    <property type="expression patterns" value="Expressed in female reproductive system and 3 other cell types or tissues"/>
</dbReference>
<dbReference type="Gene3D" id="3.30.40.10">
    <property type="entry name" value="Zinc/RING finger domain, C3HC4 (zinc finger)"/>
    <property type="match status" value="1"/>
</dbReference>
<dbReference type="EMBL" id="CH982989">
    <property type="protein sequence ID" value="EDX15829.1"/>
    <property type="molecule type" value="Genomic_DNA"/>
</dbReference>
<dbReference type="InterPro" id="IPR017907">
    <property type="entry name" value="Znf_RING_CS"/>
</dbReference>
<feature type="domain" description="B box-type" evidence="5">
    <location>
        <begin position="94"/>
        <end position="136"/>
    </location>
</feature>
<dbReference type="Gene3D" id="3.30.160.60">
    <property type="entry name" value="Classic Zinc Finger"/>
    <property type="match status" value="1"/>
</dbReference>
<dbReference type="OrthoDB" id="5800423at2759"/>
<reference evidence="6 7" key="1">
    <citation type="journal article" date="2007" name="Nature">
        <title>Evolution of genes and genomes on the Drosophila phylogeny.</title>
        <authorList>
            <consortium name="Drosophila 12 Genomes Consortium"/>
            <person name="Clark A.G."/>
            <person name="Eisen M.B."/>
            <person name="Smith D.R."/>
            <person name="Bergman C.M."/>
            <person name="Oliver B."/>
            <person name="Markow T.A."/>
            <person name="Kaufman T.C."/>
            <person name="Kellis M."/>
            <person name="Gelbart W."/>
            <person name="Iyer V.N."/>
            <person name="Pollard D.A."/>
            <person name="Sackton T.B."/>
            <person name="Larracuente A.M."/>
            <person name="Singh N.D."/>
            <person name="Abad J.P."/>
            <person name="Abt D.N."/>
            <person name="Adryan B."/>
            <person name="Aguade M."/>
            <person name="Akashi H."/>
            <person name="Anderson W.W."/>
            <person name="Aquadro C.F."/>
            <person name="Ardell D.H."/>
            <person name="Arguello R."/>
            <person name="Artieri C.G."/>
            <person name="Barbash D.A."/>
            <person name="Barker D."/>
            <person name="Barsanti P."/>
            <person name="Batterham P."/>
            <person name="Batzoglou S."/>
            <person name="Begun D."/>
            <person name="Bhutkar A."/>
            <person name="Blanco E."/>
            <person name="Bosak S.A."/>
            <person name="Bradley R.K."/>
            <person name="Brand A.D."/>
            <person name="Brent M.R."/>
            <person name="Brooks A.N."/>
            <person name="Brown R.H."/>
            <person name="Butlin R.K."/>
            <person name="Caggese C."/>
            <person name="Calvi B.R."/>
            <person name="Bernardo de Carvalho A."/>
            <person name="Caspi A."/>
            <person name="Castrezana S."/>
            <person name="Celniker S.E."/>
            <person name="Chang J.L."/>
            <person name="Chapple C."/>
            <person name="Chatterji S."/>
            <person name="Chinwalla A."/>
            <person name="Civetta A."/>
            <person name="Clifton S.W."/>
            <person name="Comeron J.M."/>
            <person name="Costello J.C."/>
            <person name="Coyne J.A."/>
            <person name="Daub J."/>
            <person name="David R.G."/>
            <person name="Delcher A.L."/>
            <person name="Delehaunty K."/>
            <person name="Do C.B."/>
            <person name="Ebling H."/>
            <person name="Edwards K."/>
            <person name="Eickbush T."/>
            <person name="Evans J.D."/>
            <person name="Filipski A."/>
            <person name="Findeiss S."/>
            <person name="Freyhult E."/>
            <person name="Fulton L."/>
            <person name="Fulton R."/>
            <person name="Garcia A.C."/>
            <person name="Gardiner A."/>
            <person name="Garfield D.A."/>
            <person name="Garvin B.E."/>
            <person name="Gibson G."/>
            <person name="Gilbert D."/>
            <person name="Gnerre S."/>
            <person name="Godfrey J."/>
            <person name="Good R."/>
            <person name="Gotea V."/>
            <person name="Gravely B."/>
            <person name="Greenberg A.J."/>
            <person name="Griffiths-Jones S."/>
            <person name="Gross S."/>
            <person name="Guigo R."/>
            <person name="Gustafson E.A."/>
            <person name="Haerty W."/>
            <person name="Hahn M.W."/>
            <person name="Halligan D.L."/>
            <person name="Halpern A.L."/>
            <person name="Halter G.M."/>
            <person name="Han M.V."/>
            <person name="Heger A."/>
            <person name="Hillier L."/>
            <person name="Hinrichs A.S."/>
            <person name="Holmes I."/>
            <person name="Hoskins R.A."/>
            <person name="Hubisz M.J."/>
            <person name="Hultmark D."/>
            <person name="Huntley M.A."/>
            <person name="Jaffe D.B."/>
            <person name="Jagadeeshan S."/>
            <person name="Jeck W.R."/>
            <person name="Johnson J."/>
            <person name="Jones C.D."/>
            <person name="Jordan W.C."/>
            <person name="Karpen G.H."/>
            <person name="Kataoka E."/>
            <person name="Keightley P.D."/>
            <person name="Kheradpour P."/>
            <person name="Kirkness E.F."/>
            <person name="Koerich L.B."/>
            <person name="Kristiansen K."/>
            <person name="Kudrna D."/>
            <person name="Kulathinal R.J."/>
            <person name="Kumar S."/>
            <person name="Kwok R."/>
            <person name="Lander E."/>
            <person name="Langley C.H."/>
            <person name="Lapoint R."/>
            <person name="Lazzaro B.P."/>
            <person name="Lee S.J."/>
            <person name="Levesque L."/>
            <person name="Li R."/>
            <person name="Lin C.F."/>
            <person name="Lin M.F."/>
            <person name="Lindblad-Toh K."/>
            <person name="Llopart A."/>
            <person name="Long M."/>
            <person name="Low L."/>
            <person name="Lozovsky E."/>
            <person name="Lu J."/>
            <person name="Luo M."/>
            <person name="Machado C.A."/>
            <person name="Makalowski W."/>
            <person name="Marzo M."/>
            <person name="Matsuda M."/>
            <person name="Matzkin L."/>
            <person name="McAllister B."/>
            <person name="McBride C.S."/>
            <person name="McKernan B."/>
            <person name="McKernan K."/>
            <person name="Mendez-Lago M."/>
            <person name="Minx P."/>
            <person name="Mollenhauer M.U."/>
            <person name="Montooth K."/>
            <person name="Mount S.M."/>
            <person name="Mu X."/>
            <person name="Myers E."/>
            <person name="Negre B."/>
            <person name="Newfeld S."/>
            <person name="Nielsen R."/>
            <person name="Noor M.A."/>
            <person name="O'Grady P."/>
            <person name="Pachter L."/>
            <person name="Papaceit M."/>
            <person name="Parisi M.J."/>
            <person name="Parisi M."/>
            <person name="Parts L."/>
            <person name="Pedersen J.S."/>
            <person name="Pesole G."/>
            <person name="Phillippy A.M."/>
            <person name="Ponting C.P."/>
            <person name="Pop M."/>
            <person name="Porcelli D."/>
            <person name="Powell J.R."/>
            <person name="Prohaska S."/>
            <person name="Pruitt K."/>
            <person name="Puig M."/>
            <person name="Quesneville H."/>
            <person name="Ram K.R."/>
            <person name="Rand D."/>
            <person name="Rasmussen M.D."/>
            <person name="Reed L.K."/>
            <person name="Reenan R."/>
            <person name="Reily A."/>
            <person name="Remington K.A."/>
            <person name="Rieger T.T."/>
            <person name="Ritchie M.G."/>
            <person name="Robin C."/>
            <person name="Rogers Y.H."/>
            <person name="Rohde C."/>
            <person name="Rozas J."/>
            <person name="Rubenfield M.J."/>
            <person name="Ruiz A."/>
            <person name="Russo S."/>
            <person name="Salzberg S.L."/>
            <person name="Sanchez-Gracia A."/>
            <person name="Saranga D.J."/>
            <person name="Sato H."/>
            <person name="Schaeffer S.W."/>
            <person name="Schatz M.C."/>
            <person name="Schlenke T."/>
            <person name="Schwartz R."/>
            <person name="Segarra C."/>
            <person name="Singh R.S."/>
            <person name="Sirot L."/>
            <person name="Sirota M."/>
            <person name="Sisneros N.B."/>
            <person name="Smith C.D."/>
            <person name="Smith T.F."/>
            <person name="Spieth J."/>
            <person name="Stage D.E."/>
            <person name="Stark A."/>
            <person name="Stephan W."/>
            <person name="Strausberg R.L."/>
            <person name="Strempel S."/>
            <person name="Sturgill D."/>
            <person name="Sutton G."/>
            <person name="Sutton G.G."/>
            <person name="Tao W."/>
            <person name="Teichmann S."/>
            <person name="Tobari Y.N."/>
            <person name="Tomimura Y."/>
            <person name="Tsolas J.M."/>
            <person name="Valente V.L."/>
            <person name="Venter E."/>
            <person name="Venter J.C."/>
            <person name="Vicario S."/>
            <person name="Vieira F.G."/>
            <person name="Vilella A.J."/>
            <person name="Villasante A."/>
            <person name="Walenz B."/>
            <person name="Wang J."/>
            <person name="Wasserman M."/>
            <person name="Watts T."/>
            <person name="Wilson D."/>
            <person name="Wilson R.K."/>
            <person name="Wing R.A."/>
            <person name="Wolfner M.F."/>
            <person name="Wong A."/>
            <person name="Wong G.K."/>
            <person name="Wu C.I."/>
            <person name="Wu G."/>
            <person name="Yamamoto D."/>
            <person name="Yang H.P."/>
            <person name="Yang S.P."/>
            <person name="Yorke J.A."/>
            <person name="Yoshida K."/>
            <person name="Zdobnov E."/>
            <person name="Zhang P."/>
            <person name="Zhang Y."/>
            <person name="Zimin A.V."/>
            <person name="Baldwin J."/>
            <person name="Abdouelleil A."/>
            <person name="Abdulkadir J."/>
            <person name="Abebe A."/>
            <person name="Abera B."/>
            <person name="Abreu J."/>
            <person name="Acer S.C."/>
            <person name="Aftuck L."/>
            <person name="Alexander A."/>
            <person name="An P."/>
            <person name="Anderson E."/>
            <person name="Anderson S."/>
            <person name="Arachi H."/>
            <person name="Azer M."/>
            <person name="Bachantsang P."/>
            <person name="Barry A."/>
            <person name="Bayul T."/>
            <person name="Berlin A."/>
            <person name="Bessette D."/>
            <person name="Bloom T."/>
            <person name="Blye J."/>
            <person name="Boguslavskiy L."/>
            <person name="Bonnet C."/>
            <person name="Boukhgalter B."/>
            <person name="Bourzgui I."/>
            <person name="Brown A."/>
            <person name="Cahill P."/>
            <person name="Channer S."/>
            <person name="Cheshatsang Y."/>
            <person name="Chuda L."/>
            <person name="Citroen M."/>
            <person name="Collymore A."/>
            <person name="Cooke P."/>
            <person name="Costello M."/>
            <person name="D'Aco K."/>
            <person name="Daza R."/>
            <person name="De Haan G."/>
            <person name="DeGray S."/>
            <person name="DeMaso C."/>
            <person name="Dhargay N."/>
            <person name="Dooley K."/>
            <person name="Dooley E."/>
            <person name="Doricent M."/>
            <person name="Dorje P."/>
            <person name="Dorjee K."/>
            <person name="Dupes A."/>
            <person name="Elong R."/>
            <person name="Falk J."/>
            <person name="Farina A."/>
            <person name="Faro S."/>
            <person name="Ferguson D."/>
            <person name="Fisher S."/>
            <person name="Foley C.D."/>
            <person name="Franke A."/>
            <person name="Friedrich D."/>
            <person name="Gadbois L."/>
            <person name="Gearin G."/>
            <person name="Gearin C.R."/>
            <person name="Giannoukos G."/>
            <person name="Goode T."/>
            <person name="Graham J."/>
            <person name="Grandbois E."/>
            <person name="Grewal S."/>
            <person name="Gyaltsen K."/>
            <person name="Hafez N."/>
            <person name="Hagos B."/>
            <person name="Hall J."/>
            <person name="Henson C."/>
            <person name="Hollinger A."/>
            <person name="Honan T."/>
            <person name="Huard M.D."/>
            <person name="Hughes L."/>
            <person name="Hurhula B."/>
            <person name="Husby M.E."/>
            <person name="Kamat A."/>
            <person name="Kanga B."/>
            <person name="Kashin S."/>
            <person name="Khazanovich D."/>
            <person name="Kisner P."/>
            <person name="Lance K."/>
            <person name="Lara M."/>
            <person name="Lee W."/>
            <person name="Lennon N."/>
            <person name="Letendre F."/>
            <person name="LeVine R."/>
            <person name="Lipovsky A."/>
            <person name="Liu X."/>
            <person name="Liu J."/>
            <person name="Liu S."/>
            <person name="Lokyitsang T."/>
            <person name="Lokyitsang Y."/>
            <person name="Lubonja R."/>
            <person name="Lui A."/>
            <person name="MacDonald P."/>
            <person name="Magnisalis V."/>
            <person name="Maru K."/>
            <person name="Matthews C."/>
            <person name="McCusker W."/>
            <person name="McDonough S."/>
            <person name="Mehta T."/>
            <person name="Meldrim J."/>
            <person name="Meneus L."/>
            <person name="Mihai O."/>
            <person name="Mihalev A."/>
            <person name="Mihova T."/>
            <person name="Mittelman R."/>
            <person name="Mlenga V."/>
            <person name="Montmayeur A."/>
            <person name="Mulrain L."/>
            <person name="Navidi A."/>
            <person name="Naylor J."/>
            <person name="Negash T."/>
            <person name="Nguyen T."/>
            <person name="Nguyen N."/>
            <person name="Nicol R."/>
            <person name="Norbu C."/>
            <person name="Norbu N."/>
            <person name="Novod N."/>
            <person name="O'Neill B."/>
            <person name="Osman S."/>
            <person name="Markiewicz E."/>
            <person name="Oyono O.L."/>
            <person name="Patti C."/>
            <person name="Phunkhang P."/>
            <person name="Pierre F."/>
            <person name="Priest M."/>
            <person name="Raghuraman S."/>
            <person name="Rege F."/>
            <person name="Reyes R."/>
            <person name="Rise C."/>
            <person name="Rogov P."/>
            <person name="Ross K."/>
            <person name="Ryan E."/>
            <person name="Settipalli S."/>
            <person name="Shea T."/>
            <person name="Sherpa N."/>
            <person name="Shi L."/>
            <person name="Shih D."/>
            <person name="Sparrow T."/>
            <person name="Spaulding J."/>
            <person name="Stalker J."/>
            <person name="Stange-Thomann N."/>
            <person name="Stavropoulos S."/>
            <person name="Stone C."/>
            <person name="Strader C."/>
            <person name="Tesfaye S."/>
            <person name="Thomson T."/>
            <person name="Thoulutsang Y."/>
            <person name="Thoulutsang D."/>
            <person name="Topham K."/>
            <person name="Topping I."/>
            <person name="Tsamla T."/>
            <person name="Vassiliev H."/>
            <person name="Vo A."/>
            <person name="Wangchuk T."/>
            <person name="Wangdi T."/>
            <person name="Weiand M."/>
            <person name="Wilkinson J."/>
            <person name="Wilson A."/>
            <person name="Yadav S."/>
            <person name="Young G."/>
            <person name="Yu Q."/>
            <person name="Zembek L."/>
            <person name="Zhong D."/>
            <person name="Zimmer A."/>
            <person name="Zwirko Z."/>
            <person name="Jaffe D.B."/>
            <person name="Alvarez P."/>
            <person name="Brockman W."/>
            <person name="Butler J."/>
            <person name="Chin C."/>
            <person name="Gnerre S."/>
            <person name="Grabherr M."/>
            <person name="Kleber M."/>
            <person name="Mauceli E."/>
            <person name="MacCallum I."/>
        </authorList>
    </citation>
    <scope>NUCLEOTIDE SEQUENCE [LARGE SCALE GENOMIC DNA]</scope>
    <source>
        <strain evidence="7">white501</strain>
    </source>
</reference>
<dbReference type="Proteomes" id="UP000000304">
    <property type="component" value="Unassembled WGS sequence"/>
</dbReference>
<dbReference type="PhylomeDB" id="B4NTD9"/>
<dbReference type="InterPro" id="IPR000315">
    <property type="entry name" value="Znf_B-box"/>
</dbReference>
<dbReference type="HOGENOM" id="CLU_1152797_0_0_1"/>
<dbReference type="STRING" id="7240.B4NTD9"/>
<evidence type="ECO:0000256" key="2">
    <source>
        <dbReference type="ARBA" id="ARBA00022771"/>
    </source>
</evidence>
<keyword evidence="1" id="KW-0479">Metal-binding</keyword>
<evidence type="ECO:0000256" key="4">
    <source>
        <dbReference type="PROSITE-ProRule" id="PRU00024"/>
    </source>
</evidence>
<proteinExistence type="predicted"/>
<sequence>MFTEDNHRPFLLGCGHNLCESCLWNDRQDPKCAVCHSPAPPTIVAKRPACKSAANLRDFYELNYHVLGRTSSLGYLLPFAKDSANQSLCLSEIVQSAKCSECGNAIASGECRQCNAFYCRRCFDAVHKRSRVLKSHIFRNSTEQDSSSSKELRVGDQCFTLPGQNLCRHHRMPEDKYCMMCNRSHCQICTTIYHRGHCVRKLSEINQRYASEIPTTLNSLNLTRIHVLNGKQVSAMIVFTY</sequence>
<dbReference type="Gene3D" id="4.10.640.40">
    <property type="entry name" value="Cytoplasmic polyadenylation element-binding protein, ZZ domain"/>
    <property type="match status" value="1"/>
</dbReference>
<dbReference type="PANTHER" id="PTHR25462">
    <property type="entry name" value="BONUS, ISOFORM C-RELATED"/>
    <property type="match status" value="1"/>
</dbReference>
<dbReference type="PANTHER" id="PTHR25462:SF296">
    <property type="entry name" value="MEIOTIC P26, ISOFORM F"/>
    <property type="match status" value="1"/>
</dbReference>
<dbReference type="InterPro" id="IPR038446">
    <property type="entry name" value="CEBP_ZZ_sf"/>
</dbReference>
<dbReference type="SMART" id="SM00336">
    <property type="entry name" value="BBOX"/>
    <property type="match status" value="2"/>
</dbReference>